<keyword evidence="2" id="KW-1185">Reference proteome</keyword>
<accession>A0A3P7Z1D6</accession>
<accession>A0A183FQT5</accession>
<evidence type="ECO:0000313" key="3">
    <source>
        <dbReference type="WBParaSite" id="HPBE_0001012601-mRNA-1"/>
    </source>
</evidence>
<dbReference type="Proteomes" id="UP000050761">
    <property type="component" value="Unassembled WGS sequence"/>
</dbReference>
<name>A0A183FQT5_HELPZ</name>
<reference evidence="3" key="2">
    <citation type="submission" date="2019-09" db="UniProtKB">
        <authorList>
            <consortium name="WormBaseParasite"/>
        </authorList>
    </citation>
    <scope>IDENTIFICATION</scope>
</reference>
<protein>
    <submittedName>
        <fullName evidence="3">Transcriptional regulator</fullName>
    </submittedName>
</protein>
<evidence type="ECO:0000313" key="2">
    <source>
        <dbReference type="Proteomes" id="UP000050761"/>
    </source>
</evidence>
<proteinExistence type="predicted"/>
<dbReference type="EMBL" id="UZAH01026658">
    <property type="protein sequence ID" value="VDO83789.1"/>
    <property type="molecule type" value="Genomic_DNA"/>
</dbReference>
<reference evidence="1 2" key="1">
    <citation type="submission" date="2018-11" db="EMBL/GenBank/DDBJ databases">
        <authorList>
            <consortium name="Pathogen Informatics"/>
        </authorList>
    </citation>
    <scope>NUCLEOTIDE SEQUENCE [LARGE SCALE GENOMIC DNA]</scope>
</reference>
<sequence length="77" mass="8434">MEKKCSTMVSKVAIIQGCSISELSCAELSQVVGIKSLDGKRTKHAVDEVRSARCWDGEWQVETLNGTLSIDDIVCFV</sequence>
<gene>
    <name evidence="1" type="ORF">HPBE_LOCUS10127</name>
</gene>
<dbReference type="WBParaSite" id="HPBE_0001012601-mRNA-1">
    <property type="protein sequence ID" value="HPBE_0001012601-mRNA-1"/>
    <property type="gene ID" value="HPBE_0001012601"/>
</dbReference>
<dbReference type="AlphaFoldDB" id="A0A183FQT5"/>
<evidence type="ECO:0000313" key="1">
    <source>
        <dbReference type="EMBL" id="VDO83789.1"/>
    </source>
</evidence>
<organism evidence="2 3">
    <name type="scientific">Heligmosomoides polygyrus</name>
    <name type="common">Parasitic roundworm</name>
    <dbReference type="NCBI Taxonomy" id="6339"/>
    <lineage>
        <taxon>Eukaryota</taxon>
        <taxon>Metazoa</taxon>
        <taxon>Ecdysozoa</taxon>
        <taxon>Nematoda</taxon>
        <taxon>Chromadorea</taxon>
        <taxon>Rhabditida</taxon>
        <taxon>Rhabditina</taxon>
        <taxon>Rhabditomorpha</taxon>
        <taxon>Strongyloidea</taxon>
        <taxon>Heligmosomidae</taxon>
        <taxon>Heligmosomoides</taxon>
    </lineage>
</organism>